<reference evidence="2" key="1">
    <citation type="journal article" date="2020" name="Nature">
        <title>Giant virus diversity and host interactions through global metagenomics.</title>
        <authorList>
            <person name="Schulz F."/>
            <person name="Roux S."/>
            <person name="Paez-Espino D."/>
            <person name="Jungbluth S."/>
            <person name="Walsh D.A."/>
            <person name="Denef V.J."/>
            <person name="McMahon K.D."/>
            <person name="Konstantinidis K.T."/>
            <person name="Eloe-Fadrosh E.A."/>
            <person name="Kyrpides N.C."/>
            <person name="Woyke T."/>
        </authorList>
    </citation>
    <scope>NUCLEOTIDE SEQUENCE</scope>
    <source>
        <strain evidence="2">GVMAG-M-3300027747-57</strain>
    </source>
</reference>
<keyword evidence="1" id="KW-1133">Transmembrane helix</keyword>
<dbReference type="AlphaFoldDB" id="A0A6C0JMY7"/>
<sequence length="200" mass="23464">MKYTIAQFIPIILIFLLSSYSKSFVRFSSTILGKLLAVFIIIFYTFIDKLLGTFICLLILFYYQSDIVEHMLNMNQIENMENNGDDNNGDNNNDNDLDYLDNYLADEGDKKKRERMMNYADVYGNDNILCSNDAIKEKFRKNNCVNRELINKGTPVNYEMTEHVFPEIKFRKGFCNPCLNTCEYSIIEQKIETENNLLRK</sequence>
<dbReference type="EMBL" id="MN740430">
    <property type="protein sequence ID" value="QHU06100.1"/>
    <property type="molecule type" value="Genomic_DNA"/>
</dbReference>
<protein>
    <submittedName>
        <fullName evidence="2">Uncharacterized protein</fullName>
    </submittedName>
</protein>
<name>A0A6C0JMY7_9ZZZZ</name>
<keyword evidence="1" id="KW-0812">Transmembrane</keyword>
<evidence type="ECO:0000313" key="2">
    <source>
        <dbReference type="EMBL" id="QHU06100.1"/>
    </source>
</evidence>
<keyword evidence="1" id="KW-0472">Membrane</keyword>
<feature type="transmembrane region" description="Helical" evidence="1">
    <location>
        <begin position="37"/>
        <end position="63"/>
    </location>
</feature>
<organism evidence="2">
    <name type="scientific">viral metagenome</name>
    <dbReference type="NCBI Taxonomy" id="1070528"/>
    <lineage>
        <taxon>unclassified sequences</taxon>
        <taxon>metagenomes</taxon>
        <taxon>organismal metagenomes</taxon>
    </lineage>
</organism>
<accession>A0A6C0JMY7</accession>
<evidence type="ECO:0000256" key="1">
    <source>
        <dbReference type="SAM" id="Phobius"/>
    </source>
</evidence>
<proteinExistence type="predicted"/>